<evidence type="ECO:0000313" key="2">
    <source>
        <dbReference type="Proteomes" id="UP000247702"/>
    </source>
</evidence>
<comment type="caution">
    <text evidence="1">The sequence shown here is derived from an EMBL/GenBank/DDBJ whole genome shotgun (WGS) entry which is preliminary data.</text>
</comment>
<reference evidence="1 2" key="1">
    <citation type="submission" date="2017-11" db="EMBL/GenBank/DDBJ databases">
        <title>The genome of Rhizophagus clarus HR1 reveals common genetic basis of auxotrophy among arbuscular mycorrhizal fungi.</title>
        <authorList>
            <person name="Kobayashi Y."/>
        </authorList>
    </citation>
    <scope>NUCLEOTIDE SEQUENCE [LARGE SCALE GENOMIC DNA]</scope>
    <source>
        <strain evidence="1 2">HR1</strain>
    </source>
</reference>
<sequence>MLPSLTNYSYFPFRSRDDPLIFTNTFNDKNFQDEFNNDHDFIKWVKNNNDFSEMIENMFEWNIMGTLNDGGRVFYIKENMEDEIMEDEEYDNHNNHVSILENLSNEEITVEEEEVIEMSGVSLYECYDIESKFIEEGFLNYGVTGAFPFSENGQNRRENVSKEDKDDSEKCIKEFQKINTQKSNDRKKSKRELENLIQGNHEVNPICKMQMKTCCFN</sequence>
<keyword evidence="2" id="KW-1185">Reference proteome</keyword>
<evidence type="ECO:0000313" key="1">
    <source>
        <dbReference type="EMBL" id="GBC03136.1"/>
    </source>
</evidence>
<dbReference type="AlphaFoldDB" id="A0A2Z6RK76"/>
<protein>
    <submittedName>
        <fullName evidence="1">Uncharacterized protein</fullName>
    </submittedName>
</protein>
<organism evidence="1 2">
    <name type="scientific">Rhizophagus clarus</name>
    <dbReference type="NCBI Taxonomy" id="94130"/>
    <lineage>
        <taxon>Eukaryota</taxon>
        <taxon>Fungi</taxon>
        <taxon>Fungi incertae sedis</taxon>
        <taxon>Mucoromycota</taxon>
        <taxon>Glomeromycotina</taxon>
        <taxon>Glomeromycetes</taxon>
        <taxon>Glomerales</taxon>
        <taxon>Glomeraceae</taxon>
        <taxon>Rhizophagus</taxon>
    </lineage>
</organism>
<name>A0A2Z6RK76_9GLOM</name>
<accession>A0A2Z6RK76</accession>
<dbReference type="EMBL" id="BEXD01003870">
    <property type="protein sequence ID" value="GBC03136.1"/>
    <property type="molecule type" value="Genomic_DNA"/>
</dbReference>
<gene>
    <name evidence="1" type="ORF">RclHR1_00050044</name>
</gene>
<dbReference type="Proteomes" id="UP000247702">
    <property type="component" value="Unassembled WGS sequence"/>
</dbReference>
<proteinExistence type="predicted"/>